<dbReference type="SUPFAM" id="SSF54897">
    <property type="entry name" value="Protease propeptides/inhibitors"/>
    <property type="match status" value="1"/>
</dbReference>
<evidence type="ECO:0000256" key="2">
    <source>
        <dbReference type="ARBA" id="ARBA00022670"/>
    </source>
</evidence>
<evidence type="ECO:0000256" key="8">
    <source>
        <dbReference type="SAM" id="SignalP"/>
    </source>
</evidence>
<feature type="chain" id="PRO_5025601988" description="Subtilisin-like protein" evidence="8">
    <location>
        <begin position="21"/>
        <end position="409"/>
    </location>
</feature>
<dbReference type="Proteomes" id="UP000799437">
    <property type="component" value="Unassembled WGS sequence"/>
</dbReference>
<keyword evidence="2 6" id="KW-0645">Protease</keyword>
<evidence type="ECO:0000256" key="1">
    <source>
        <dbReference type="ARBA" id="ARBA00011073"/>
    </source>
</evidence>
<keyword evidence="4 6" id="KW-0378">Hydrolase</keyword>
<evidence type="ECO:0000256" key="6">
    <source>
        <dbReference type="PROSITE-ProRule" id="PRU01240"/>
    </source>
</evidence>
<dbReference type="InterPro" id="IPR010259">
    <property type="entry name" value="S8pro/Inhibitor_I9"/>
</dbReference>
<dbReference type="InterPro" id="IPR023828">
    <property type="entry name" value="Peptidase_S8_Ser-AS"/>
</dbReference>
<organism evidence="11 12">
    <name type="scientific">Pseudovirgaria hyperparasitica</name>
    <dbReference type="NCBI Taxonomy" id="470096"/>
    <lineage>
        <taxon>Eukaryota</taxon>
        <taxon>Fungi</taxon>
        <taxon>Dikarya</taxon>
        <taxon>Ascomycota</taxon>
        <taxon>Pezizomycotina</taxon>
        <taxon>Dothideomycetes</taxon>
        <taxon>Dothideomycetes incertae sedis</taxon>
        <taxon>Acrospermales</taxon>
        <taxon>Acrospermaceae</taxon>
        <taxon>Pseudovirgaria</taxon>
    </lineage>
</organism>
<dbReference type="PRINTS" id="PR00723">
    <property type="entry name" value="SUBTILISIN"/>
</dbReference>
<feature type="active site" description="Charge relay system" evidence="6">
    <location>
        <position position="353"/>
    </location>
</feature>
<dbReference type="InterPro" id="IPR036852">
    <property type="entry name" value="Peptidase_S8/S53_dom_sf"/>
</dbReference>
<dbReference type="Pfam" id="PF05922">
    <property type="entry name" value="Inhibitor_I9"/>
    <property type="match status" value="1"/>
</dbReference>
<dbReference type="PANTHER" id="PTHR43806:SF58">
    <property type="entry name" value="ALKALINE PROTEASE 1-RELATED"/>
    <property type="match status" value="1"/>
</dbReference>
<dbReference type="InterPro" id="IPR022398">
    <property type="entry name" value="Peptidase_S8_His-AS"/>
</dbReference>
<keyword evidence="12" id="KW-1185">Reference proteome</keyword>
<feature type="domain" description="Peptidase S8/S53" evidence="9">
    <location>
        <begin position="164"/>
        <end position="388"/>
    </location>
</feature>
<keyword evidence="5 6" id="KW-0720">Serine protease</keyword>
<dbReference type="EMBL" id="ML996575">
    <property type="protein sequence ID" value="KAF2756541.1"/>
    <property type="molecule type" value="Genomic_DNA"/>
</dbReference>
<evidence type="ECO:0000259" key="9">
    <source>
        <dbReference type="Pfam" id="PF00082"/>
    </source>
</evidence>
<dbReference type="GO" id="GO:0006508">
    <property type="term" value="P:proteolysis"/>
    <property type="evidence" value="ECO:0007669"/>
    <property type="project" value="UniProtKB-KW"/>
</dbReference>
<sequence length="409" mass="42316">MNFIKNTVVLFGAVLPLVAAAPVPVVVAVPSLVAREVIPGKYIVTVRSGVNVSSHIDWVRLAHERNNRMNNESSAGITTTYRAYSGYAAELDDTTLAELKQHPDVQAVEQDQAWTIFGDWRERALTTQTGAPYGLDGISHRAGATGGSSYIYDTSAGSGTFGYVVDTGINAEHEEFEGRASLGYNAAGGEFVDDIGHGTHVAGTIGSRTYGVAKSASVISVKVFSGSSGSTSTVMDGYDWAVNDIVSKGRTNRAAINMSLGGGRSTAFNDAIAAAYDRGVVTVVAAGNENQDASNISPASAPQAITVGAVQSGNSRASYSNFGSVLDVFAPGSDVLSTWIGSTTATNTISGTSMASPHVCGLVLYLQALEDLQGPAAVADRITSLATEGRVDDAGTDSPNRLAYNGNGA</sequence>
<dbReference type="RefSeq" id="XP_033598992.1">
    <property type="nucleotide sequence ID" value="XM_033747196.1"/>
</dbReference>
<dbReference type="GeneID" id="54488250"/>
<feature type="region of interest" description="Disordered" evidence="7">
    <location>
        <begin position="390"/>
        <end position="409"/>
    </location>
</feature>
<dbReference type="InterPro" id="IPR000209">
    <property type="entry name" value="Peptidase_S8/S53_dom"/>
</dbReference>
<dbReference type="AlphaFoldDB" id="A0A6A6W652"/>
<dbReference type="FunFam" id="3.40.50.200:FF:000014">
    <property type="entry name" value="Proteinase K"/>
    <property type="match status" value="1"/>
</dbReference>
<reference evidence="11" key="1">
    <citation type="journal article" date="2020" name="Stud. Mycol.">
        <title>101 Dothideomycetes genomes: a test case for predicting lifestyles and emergence of pathogens.</title>
        <authorList>
            <person name="Haridas S."/>
            <person name="Albert R."/>
            <person name="Binder M."/>
            <person name="Bloem J."/>
            <person name="Labutti K."/>
            <person name="Salamov A."/>
            <person name="Andreopoulos B."/>
            <person name="Baker S."/>
            <person name="Barry K."/>
            <person name="Bills G."/>
            <person name="Bluhm B."/>
            <person name="Cannon C."/>
            <person name="Castanera R."/>
            <person name="Culley D."/>
            <person name="Daum C."/>
            <person name="Ezra D."/>
            <person name="Gonzalez J."/>
            <person name="Henrissat B."/>
            <person name="Kuo A."/>
            <person name="Liang C."/>
            <person name="Lipzen A."/>
            <person name="Lutzoni F."/>
            <person name="Magnuson J."/>
            <person name="Mondo S."/>
            <person name="Nolan M."/>
            <person name="Ohm R."/>
            <person name="Pangilinan J."/>
            <person name="Park H.-J."/>
            <person name="Ramirez L."/>
            <person name="Alfaro M."/>
            <person name="Sun H."/>
            <person name="Tritt A."/>
            <person name="Yoshinaga Y."/>
            <person name="Zwiers L.-H."/>
            <person name="Turgeon B."/>
            <person name="Goodwin S."/>
            <person name="Spatafora J."/>
            <person name="Crous P."/>
            <person name="Grigoriev I."/>
        </authorList>
    </citation>
    <scope>NUCLEOTIDE SEQUENCE</scope>
    <source>
        <strain evidence="11">CBS 121739</strain>
    </source>
</reference>
<dbReference type="Gene3D" id="3.40.50.200">
    <property type="entry name" value="Peptidase S8/S53 domain"/>
    <property type="match status" value="1"/>
</dbReference>
<evidence type="ECO:0000313" key="11">
    <source>
        <dbReference type="EMBL" id="KAF2756541.1"/>
    </source>
</evidence>
<dbReference type="PROSITE" id="PS51892">
    <property type="entry name" value="SUBTILASE"/>
    <property type="match status" value="1"/>
</dbReference>
<dbReference type="GO" id="GO:0004252">
    <property type="term" value="F:serine-type endopeptidase activity"/>
    <property type="evidence" value="ECO:0007669"/>
    <property type="project" value="UniProtKB-UniRule"/>
</dbReference>
<evidence type="ECO:0000256" key="3">
    <source>
        <dbReference type="ARBA" id="ARBA00022729"/>
    </source>
</evidence>
<dbReference type="SUPFAM" id="SSF52743">
    <property type="entry name" value="Subtilisin-like"/>
    <property type="match status" value="1"/>
</dbReference>
<evidence type="ECO:0000313" key="12">
    <source>
        <dbReference type="Proteomes" id="UP000799437"/>
    </source>
</evidence>
<accession>A0A6A6W652</accession>
<feature type="domain" description="Inhibitor I9" evidence="10">
    <location>
        <begin position="41"/>
        <end position="116"/>
    </location>
</feature>
<dbReference type="PROSITE" id="PS00138">
    <property type="entry name" value="SUBTILASE_SER"/>
    <property type="match status" value="1"/>
</dbReference>
<feature type="signal peptide" evidence="8">
    <location>
        <begin position="1"/>
        <end position="20"/>
    </location>
</feature>
<gene>
    <name evidence="11" type="ORF">EJ05DRAFT_502046</name>
</gene>
<dbReference type="InterPro" id="IPR050131">
    <property type="entry name" value="Peptidase_S8_subtilisin-like"/>
</dbReference>
<keyword evidence="3 8" id="KW-0732">Signal</keyword>
<feature type="active site" description="Charge relay system" evidence="6">
    <location>
        <position position="166"/>
    </location>
</feature>
<evidence type="ECO:0000259" key="10">
    <source>
        <dbReference type="Pfam" id="PF05922"/>
    </source>
</evidence>
<comment type="similarity">
    <text evidence="1 6">Belongs to the peptidase S8 family.</text>
</comment>
<dbReference type="InterPro" id="IPR037045">
    <property type="entry name" value="S8pro/Inhibitor_I9_sf"/>
</dbReference>
<dbReference type="Pfam" id="PF00082">
    <property type="entry name" value="Peptidase_S8"/>
    <property type="match status" value="1"/>
</dbReference>
<dbReference type="GO" id="GO:0005576">
    <property type="term" value="C:extracellular region"/>
    <property type="evidence" value="ECO:0007669"/>
    <property type="project" value="UniProtKB-ARBA"/>
</dbReference>
<evidence type="ECO:0008006" key="13">
    <source>
        <dbReference type="Google" id="ProtNLM"/>
    </source>
</evidence>
<dbReference type="Gene3D" id="3.30.70.80">
    <property type="entry name" value="Peptidase S8 propeptide/proteinase inhibitor I9"/>
    <property type="match status" value="1"/>
</dbReference>
<dbReference type="OrthoDB" id="206201at2759"/>
<evidence type="ECO:0000256" key="5">
    <source>
        <dbReference type="ARBA" id="ARBA00022825"/>
    </source>
</evidence>
<dbReference type="PROSITE" id="PS00137">
    <property type="entry name" value="SUBTILASE_HIS"/>
    <property type="match status" value="1"/>
</dbReference>
<name>A0A6A6W652_9PEZI</name>
<proteinExistence type="inferred from homology"/>
<dbReference type="InterPro" id="IPR034193">
    <property type="entry name" value="PCSK9_ProteinaseK-like"/>
</dbReference>
<evidence type="ECO:0000256" key="7">
    <source>
        <dbReference type="SAM" id="MobiDB-lite"/>
    </source>
</evidence>
<dbReference type="InterPro" id="IPR015500">
    <property type="entry name" value="Peptidase_S8_subtilisin-rel"/>
</dbReference>
<evidence type="ECO:0000256" key="4">
    <source>
        <dbReference type="ARBA" id="ARBA00022801"/>
    </source>
</evidence>
<protein>
    <recommendedName>
        <fullName evidence="13">Subtilisin-like protein</fullName>
    </recommendedName>
</protein>
<feature type="active site" description="Charge relay system" evidence="6">
    <location>
        <position position="197"/>
    </location>
</feature>
<dbReference type="PANTHER" id="PTHR43806">
    <property type="entry name" value="PEPTIDASE S8"/>
    <property type="match status" value="1"/>
</dbReference>
<dbReference type="CDD" id="cd04077">
    <property type="entry name" value="Peptidases_S8_PCSK9_ProteinaseK_like"/>
    <property type="match status" value="1"/>
</dbReference>